<dbReference type="HOGENOM" id="CLU_024319_0_0_11"/>
<reference evidence="3 4" key="2">
    <citation type="submission" date="2021-03" db="EMBL/GenBank/DDBJ databases">
        <title>Genomic Encyclopedia of Type Strains, Phase IV (KMG-IV): sequencing the most valuable type-strain genomes for metagenomic binning, comparative biology and taxonomic classification.</title>
        <authorList>
            <person name="Goeker M."/>
        </authorList>
    </citation>
    <scope>NUCLEOTIDE SEQUENCE [LARGE SCALE GENOMIC DNA]</scope>
    <source>
        <strain evidence="3 4">DSM 41954</strain>
    </source>
</reference>
<dbReference type="AlphaFoldDB" id="A0A060ZW44"/>
<evidence type="ECO:0000313" key="2">
    <source>
        <dbReference type="EMBL" id="CDR10340.1"/>
    </source>
</evidence>
<dbReference type="EMBL" id="JAGGLR010000001">
    <property type="protein sequence ID" value="MBP2059644.1"/>
    <property type="molecule type" value="Genomic_DNA"/>
</dbReference>
<feature type="region of interest" description="Disordered" evidence="1">
    <location>
        <begin position="688"/>
        <end position="756"/>
    </location>
</feature>
<protein>
    <submittedName>
        <fullName evidence="2">Uncharacterized protein</fullName>
    </submittedName>
</protein>
<feature type="region of interest" description="Disordered" evidence="1">
    <location>
        <begin position="373"/>
        <end position="462"/>
    </location>
</feature>
<evidence type="ECO:0000313" key="4">
    <source>
        <dbReference type="Proteomes" id="UP000756710"/>
    </source>
</evidence>
<keyword evidence="4" id="KW-1185">Reference proteome</keyword>
<accession>A0A060ZW44</accession>
<reference evidence="2" key="1">
    <citation type="submission" date="2014-05" db="EMBL/GenBank/DDBJ databases">
        <authorList>
            <person name="Horn Fabian"/>
        </authorList>
    </citation>
    <scope>NUCLEOTIDE SEQUENCE</scope>
</reference>
<organism evidence="2">
    <name type="scientific">Streptomyces iranensis</name>
    <dbReference type="NCBI Taxonomy" id="576784"/>
    <lineage>
        <taxon>Bacteria</taxon>
        <taxon>Bacillati</taxon>
        <taxon>Actinomycetota</taxon>
        <taxon>Actinomycetes</taxon>
        <taxon>Kitasatosporales</taxon>
        <taxon>Streptomycetaceae</taxon>
        <taxon>Streptomyces</taxon>
        <taxon>Streptomyces violaceusniger group</taxon>
    </lineage>
</organism>
<evidence type="ECO:0000313" key="3">
    <source>
        <dbReference type="EMBL" id="MBP2059644.1"/>
    </source>
</evidence>
<sequence length="756" mass="78271">MTACAFDTALTGGVGDRPRRGFTIASDRSYGARLALSGEAGCWYPERWTLDGPEPYAVPLPAAQPEEPDSELLPLADGQVLIHRQVAGHHAFSLLYPTGPGTGERPLGGIDRAEVSLLPPAPGGLCAFALGRGPRSTSVWLLFGGGVLAPQHLAEVPGRCTGGSWLDRTGRLLALDRELDGRTKTVVVDLRRGGETSPLLQITERSDDRLLLADPDSGLLLVRSDAPGEQRLGWGVLGSTRPVRFPDCLRPAGWSEATPFAVQPGQVLTPEVCAVAFRIDGRGGSGTGAGAGRPWVGVWRPAERRLREFPAPEGWLPGAGLWTRDGELCLPYVTPQVPCGLARVRPPGAAGAGAAGLAPRLSGGSWVTAATAGTSGATSNSTHGTASAAEPSGSGSFGSADARWRPDDTAGSWRRDDTAGPWRPGDTATPWQPDDATGARRTAPVTRVSEHSGPVADVSGPATAGTAEALWRRDDATGARRTAPVARVSEHSGPVADVSGPATAGTAEALWRRDDTTGARRTAPVTRASEHPGPVADVSGPATAGTAEALWRPDDAAATWRPDDAAAAWRLDDAAAAWGPDEATGVRRVAGVTRASGPAPAEARVVQTSRAAAPAAGIATRITPWTRVGGLGASVPARASGPVPEPTPTPSRAPGPMPLRERAPMAVHQPVPMPVHEPAPMAVHARVPEPECGSGVEPWGGTGSWAGVEQEMGPEPEPAPGTGLTPALRPVPLQQAPLARPPQPRPPRWVRDHPIG</sequence>
<feature type="compositionally biased region" description="Pro residues" evidence="1">
    <location>
        <begin position="643"/>
        <end position="657"/>
    </location>
</feature>
<name>A0A060ZW44_9ACTN</name>
<feature type="region of interest" description="Disordered" evidence="1">
    <location>
        <begin position="633"/>
        <end position="658"/>
    </location>
</feature>
<dbReference type="EMBL" id="LK022848">
    <property type="protein sequence ID" value="CDR10340.1"/>
    <property type="molecule type" value="Genomic_DNA"/>
</dbReference>
<dbReference type="Proteomes" id="UP000756710">
    <property type="component" value="Unassembled WGS sequence"/>
</dbReference>
<feature type="compositionally biased region" description="Low complexity" evidence="1">
    <location>
        <begin position="373"/>
        <end position="389"/>
    </location>
</feature>
<evidence type="ECO:0000256" key="1">
    <source>
        <dbReference type="SAM" id="MobiDB-lite"/>
    </source>
</evidence>
<gene>
    <name evidence="3" type="ORF">J2Z30_000640</name>
    <name evidence="2" type="ORF">SIRAN6901</name>
</gene>
<proteinExistence type="predicted"/>
<feature type="compositionally biased region" description="Basic and acidic residues" evidence="1">
    <location>
        <begin position="402"/>
        <end position="418"/>
    </location>
</feature>
<feature type="region of interest" description="Disordered" evidence="1">
    <location>
        <begin position="523"/>
        <end position="542"/>
    </location>
</feature>